<gene>
    <name evidence="1" type="ORF">Agub_g14663</name>
</gene>
<evidence type="ECO:0000313" key="2">
    <source>
        <dbReference type="Proteomes" id="UP001054857"/>
    </source>
</evidence>
<organism evidence="1 2">
    <name type="scientific">Astrephomene gubernaculifera</name>
    <dbReference type="NCBI Taxonomy" id="47775"/>
    <lineage>
        <taxon>Eukaryota</taxon>
        <taxon>Viridiplantae</taxon>
        <taxon>Chlorophyta</taxon>
        <taxon>core chlorophytes</taxon>
        <taxon>Chlorophyceae</taxon>
        <taxon>CS clade</taxon>
        <taxon>Chlamydomonadales</taxon>
        <taxon>Astrephomenaceae</taxon>
        <taxon>Astrephomene</taxon>
    </lineage>
</organism>
<keyword evidence="2" id="KW-1185">Reference proteome</keyword>
<evidence type="ECO:0000313" key="1">
    <source>
        <dbReference type="EMBL" id="GFR52148.1"/>
    </source>
</evidence>
<protein>
    <submittedName>
        <fullName evidence="1">Uncharacterized protein</fullName>
    </submittedName>
</protein>
<feature type="non-terminal residue" evidence="1">
    <location>
        <position position="422"/>
    </location>
</feature>
<dbReference type="AlphaFoldDB" id="A0AAD3E4B2"/>
<sequence length="422" mass="44819">RGWAPGDTELELADLGLSLLVRLVPSLPAMQPLVAEGLKAMAFKLAFQFCCLEERSSSPIVQALRSARREAAVARFAAPTTSSSGNSGAMVLAAAAPPLPTSSKAAGSRSAACNRGARVMSVRCSLARLLRDMAAAAVGAPQAAAAGTAASSPPGGLLRAVGPPDHRELDPLTGRPTLLLVRDMGQQACFDAAAALDELTELLALLRMPDAQLDEQTVTERLRAYAPAGSATVAAAVAAGSAAGGLAARRRLARHFWALAATSLDRQLARALFVLEAALSTIAIHFLRCLPRPLSSVSSMLSANGRDVPASRGLTSSSMDTDELLDQATANLDLAAALPTPTEADTRALGSEDELRYFLSQLQETCRQAEEPLARRPCWAVWERLQAWVWVWVVWVRQGTGLLRTRWVPRSRCSSSRWRGLI</sequence>
<reference evidence="1 2" key="1">
    <citation type="journal article" date="2021" name="Sci. Rep.">
        <title>Genome sequencing of the multicellular alga Astrephomene provides insights into convergent evolution of germ-soma differentiation.</title>
        <authorList>
            <person name="Yamashita S."/>
            <person name="Yamamoto K."/>
            <person name="Matsuzaki R."/>
            <person name="Suzuki S."/>
            <person name="Yamaguchi H."/>
            <person name="Hirooka S."/>
            <person name="Minakuchi Y."/>
            <person name="Miyagishima S."/>
            <person name="Kawachi M."/>
            <person name="Toyoda A."/>
            <person name="Nozaki H."/>
        </authorList>
    </citation>
    <scope>NUCLEOTIDE SEQUENCE [LARGE SCALE GENOMIC DNA]</scope>
    <source>
        <strain evidence="1 2">NIES-4017</strain>
    </source>
</reference>
<name>A0AAD3E4B2_9CHLO</name>
<proteinExistence type="predicted"/>
<dbReference type="EMBL" id="BMAR01000058">
    <property type="protein sequence ID" value="GFR52148.1"/>
    <property type="molecule type" value="Genomic_DNA"/>
</dbReference>
<accession>A0AAD3E4B2</accession>
<dbReference type="Proteomes" id="UP001054857">
    <property type="component" value="Unassembled WGS sequence"/>
</dbReference>
<comment type="caution">
    <text evidence="1">The sequence shown here is derived from an EMBL/GenBank/DDBJ whole genome shotgun (WGS) entry which is preliminary data.</text>
</comment>